<evidence type="ECO:0000313" key="6">
    <source>
        <dbReference type="Proteomes" id="UP000024942"/>
    </source>
</evidence>
<proteinExistence type="predicted"/>
<name>A0A059G9T4_9PROT</name>
<evidence type="ECO:0000256" key="1">
    <source>
        <dbReference type="ARBA" id="ARBA00004752"/>
    </source>
</evidence>
<dbReference type="PANTHER" id="PTHR32282">
    <property type="entry name" value="BINDING PROTEIN TRANSPEPTIDASE, PUTATIVE-RELATED"/>
    <property type="match status" value="1"/>
</dbReference>
<accession>A0A059G9T4</accession>
<dbReference type="Pfam" id="PF00912">
    <property type="entry name" value="Transgly"/>
    <property type="match status" value="1"/>
</dbReference>
<dbReference type="GO" id="GO:0030288">
    <property type="term" value="C:outer membrane-bounded periplasmic space"/>
    <property type="evidence" value="ECO:0007669"/>
    <property type="project" value="TreeGrafter"/>
</dbReference>
<evidence type="ECO:0000256" key="3">
    <source>
        <dbReference type="SAM" id="Phobius"/>
    </source>
</evidence>
<dbReference type="AlphaFoldDB" id="A0A059G9T4"/>
<feature type="transmembrane region" description="Helical" evidence="3">
    <location>
        <begin position="6"/>
        <end position="28"/>
    </location>
</feature>
<dbReference type="Gene3D" id="1.10.3810.10">
    <property type="entry name" value="Biosynthetic peptidoglycan transglycosylase-like"/>
    <property type="match status" value="1"/>
</dbReference>
<dbReference type="RefSeq" id="WP_035536312.1">
    <property type="nucleotide sequence ID" value="NZ_ARYL01000005.1"/>
</dbReference>
<evidence type="ECO:0000256" key="2">
    <source>
        <dbReference type="ARBA" id="ARBA00022679"/>
    </source>
</evidence>
<dbReference type="InterPro" id="IPR050396">
    <property type="entry name" value="Glycosyltr_51/Transpeptidase"/>
</dbReference>
<dbReference type="PANTHER" id="PTHR32282:SF33">
    <property type="entry name" value="PEPTIDOGLYCAN GLYCOSYLTRANSFERASE"/>
    <property type="match status" value="1"/>
</dbReference>
<comment type="pathway">
    <text evidence="1">Cell wall biogenesis; peptidoglycan biosynthesis.</text>
</comment>
<keyword evidence="6" id="KW-1185">Reference proteome</keyword>
<dbReference type="OrthoDB" id="9766909at2"/>
<dbReference type="Proteomes" id="UP000024942">
    <property type="component" value="Unassembled WGS sequence"/>
</dbReference>
<dbReference type="InterPro" id="IPR001264">
    <property type="entry name" value="Glyco_trans_51"/>
</dbReference>
<dbReference type="GO" id="GO:0009252">
    <property type="term" value="P:peptidoglycan biosynthetic process"/>
    <property type="evidence" value="ECO:0007669"/>
    <property type="project" value="TreeGrafter"/>
</dbReference>
<dbReference type="eggNOG" id="COG0744">
    <property type="taxonomic scope" value="Bacteria"/>
</dbReference>
<comment type="caution">
    <text evidence="5">The sequence shown here is derived from an EMBL/GenBank/DDBJ whole genome shotgun (WGS) entry which is preliminary data.</text>
</comment>
<reference evidence="5 6" key="1">
    <citation type="journal article" date="2014" name="Antonie Van Leeuwenhoek">
        <title>Hyphomonas beringensis sp. nov. and Hyphomonas chukchiensis sp. nov., isolated from surface seawater of the Bering Sea and Chukchi Sea.</title>
        <authorList>
            <person name="Li C."/>
            <person name="Lai Q."/>
            <person name="Li G."/>
            <person name="Dong C."/>
            <person name="Wang J."/>
            <person name="Liao Y."/>
            <person name="Shao Z."/>
        </authorList>
    </citation>
    <scope>NUCLEOTIDE SEQUENCE [LARGE SCALE GENOMIC DNA]</scope>
    <source>
        <strain evidence="5 6">SCH89</strain>
    </source>
</reference>
<sequence>MVKWGLIILAAVSSVLIVTVVTISASYWNQASKTLEISDAFEGAPTGSLSTSEIAISMVIFGEDSQGESWLCPTLKRRFSSDRAGMRAVDLLARELNGDSYQGGTLGAAIGQLFLACKLETRHDKDAIVRALFNQLYFGAGEYGIDVASNSLFGKSVASLSIDQAMALAALIQSPNLRDQPEDWNIRKHVLLERYANMPESVLRADP</sequence>
<gene>
    <name evidence="5" type="ORF">HOC_04929</name>
</gene>
<dbReference type="GO" id="GO:0008955">
    <property type="term" value="F:peptidoglycan glycosyltransferase activity"/>
    <property type="evidence" value="ECO:0007669"/>
    <property type="project" value="TreeGrafter"/>
</dbReference>
<evidence type="ECO:0000313" key="5">
    <source>
        <dbReference type="EMBL" id="KDA03469.1"/>
    </source>
</evidence>
<keyword evidence="3" id="KW-1133">Transmembrane helix</keyword>
<dbReference type="EMBL" id="ARYL01000005">
    <property type="protein sequence ID" value="KDA03469.1"/>
    <property type="molecule type" value="Genomic_DNA"/>
</dbReference>
<keyword evidence="3" id="KW-0812">Transmembrane</keyword>
<protein>
    <submittedName>
        <fullName evidence="5">Penicillin-binding protein</fullName>
    </submittedName>
</protein>
<evidence type="ECO:0000259" key="4">
    <source>
        <dbReference type="Pfam" id="PF00912"/>
    </source>
</evidence>
<organism evidence="5 6">
    <name type="scientific">Hyphomonas oceanitis SCH89</name>
    <dbReference type="NCBI Taxonomy" id="1280953"/>
    <lineage>
        <taxon>Bacteria</taxon>
        <taxon>Pseudomonadati</taxon>
        <taxon>Pseudomonadota</taxon>
        <taxon>Alphaproteobacteria</taxon>
        <taxon>Hyphomonadales</taxon>
        <taxon>Hyphomonadaceae</taxon>
        <taxon>Hyphomonas</taxon>
    </lineage>
</organism>
<dbReference type="STRING" id="1280953.HOC_04929"/>
<feature type="domain" description="Glycosyl transferase family 51" evidence="4">
    <location>
        <begin position="107"/>
        <end position="194"/>
    </location>
</feature>
<keyword evidence="3" id="KW-0472">Membrane</keyword>
<keyword evidence="2" id="KW-0808">Transferase</keyword>
<dbReference type="InterPro" id="IPR023346">
    <property type="entry name" value="Lysozyme-like_dom_sf"/>
</dbReference>
<dbReference type="InterPro" id="IPR036950">
    <property type="entry name" value="PBP_transglycosylase"/>
</dbReference>
<dbReference type="PATRIC" id="fig|1280953.3.peg.992"/>
<dbReference type="SUPFAM" id="SSF53955">
    <property type="entry name" value="Lysozyme-like"/>
    <property type="match status" value="1"/>
</dbReference>